<dbReference type="InterPro" id="IPR006684">
    <property type="entry name" value="YbgC/YbaW"/>
</dbReference>
<reference evidence="6 7" key="1">
    <citation type="submission" date="2019-10" db="EMBL/GenBank/DDBJ databases">
        <title>Unraveling microbial dark matter from salterns through culturing: the case of the genus Halosegnis.</title>
        <authorList>
            <person name="Duran-Viseras A."/>
            <person name="Andrei A.-S."/>
            <person name="Vera-Gargallo B."/>
            <person name="Ghai R."/>
            <person name="Sanchez-Porro C."/>
            <person name="Ventosa A."/>
        </authorList>
    </citation>
    <scope>NUCLEOTIDE SEQUENCE [LARGE SCALE GENOMIC DNA]</scope>
    <source>
        <strain evidence="4 7">F17-44</strain>
        <strain evidence="3 8">F18-79</strain>
        <strain evidence="5 6">F19-13</strain>
    </source>
</reference>
<dbReference type="GO" id="GO:0047617">
    <property type="term" value="F:fatty acyl-CoA hydrolase activity"/>
    <property type="evidence" value="ECO:0007669"/>
    <property type="project" value="TreeGrafter"/>
</dbReference>
<dbReference type="Pfam" id="PF13279">
    <property type="entry name" value="4HBT_2"/>
    <property type="match status" value="1"/>
</dbReference>
<sequence>MQDIWETRVRFEETDAQAVVFYGNYVTYQDETISQYLRDIDYGWGEQTQFDVHVVNVDVNYRKSATFGDELVCATRVDRIGESSLTFEWECRRKSDDGVCADGTVTHVCVSDGEPTRFPDELREAAVDFQETPPSPV</sequence>
<comment type="caution">
    <text evidence="3">The sequence shown here is derived from an EMBL/GenBank/DDBJ whole genome shotgun (WGS) entry which is preliminary data.</text>
</comment>
<name>A0A5N5UF51_9EURY</name>
<dbReference type="EMBL" id="QJOW01000002">
    <property type="protein sequence ID" value="KAB7516684.1"/>
    <property type="molecule type" value="Genomic_DNA"/>
</dbReference>
<dbReference type="PANTHER" id="PTHR31793:SF27">
    <property type="entry name" value="NOVEL THIOESTERASE SUPERFAMILY DOMAIN AND SAPOSIN A-TYPE DOMAIN CONTAINING PROTEIN (0610012H03RIK)"/>
    <property type="match status" value="1"/>
</dbReference>
<evidence type="ECO:0000313" key="6">
    <source>
        <dbReference type="Proteomes" id="UP000326207"/>
    </source>
</evidence>
<evidence type="ECO:0000256" key="1">
    <source>
        <dbReference type="ARBA" id="ARBA00005953"/>
    </source>
</evidence>
<dbReference type="EMBL" id="QKKZ01000001">
    <property type="protein sequence ID" value="KAB7516102.1"/>
    <property type="molecule type" value="Genomic_DNA"/>
</dbReference>
<proteinExistence type="inferred from homology"/>
<dbReference type="Proteomes" id="UP000326865">
    <property type="component" value="Unassembled WGS sequence"/>
</dbReference>
<keyword evidence="8" id="KW-1185">Reference proteome</keyword>
<organism evidence="3 8">
    <name type="scientific">Halosegnis rubeus</name>
    <dbReference type="NCBI Taxonomy" id="2212850"/>
    <lineage>
        <taxon>Archaea</taxon>
        <taxon>Methanobacteriati</taxon>
        <taxon>Methanobacteriota</taxon>
        <taxon>Stenosarchaea group</taxon>
        <taxon>Halobacteria</taxon>
        <taxon>Halobacteriales</taxon>
        <taxon>Natronomonadaceae</taxon>
        <taxon>Halosegnis</taxon>
    </lineage>
</organism>
<dbReference type="NCBIfam" id="TIGR00051">
    <property type="entry name" value="YbgC/FadM family acyl-CoA thioesterase"/>
    <property type="match status" value="1"/>
</dbReference>
<dbReference type="Gene3D" id="3.10.129.10">
    <property type="entry name" value="Hotdog Thioesterase"/>
    <property type="match status" value="1"/>
</dbReference>
<dbReference type="CDD" id="cd00586">
    <property type="entry name" value="4HBT"/>
    <property type="match status" value="1"/>
</dbReference>
<evidence type="ECO:0000313" key="5">
    <source>
        <dbReference type="EMBL" id="KAB7520185.1"/>
    </source>
</evidence>
<evidence type="ECO:0000256" key="2">
    <source>
        <dbReference type="ARBA" id="ARBA00022801"/>
    </source>
</evidence>
<dbReference type="Proteomes" id="UP000326207">
    <property type="component" value="Unassembled WGS sequence"/>
</dbReference>
<dbReference type="InterPro" id="IPR050563">
    <property type="entry name" value="4-hydroxybenzoyl-CoA_TE"/>
</dbReference>
<protein>
    <submittedName>
        <fullName evidence="3">YbgC/FadM family acyl-CoA thioesterase</fullName>
        <ecNumber evidence="3">3.1.2.-</ecNumber>
    </submittedName>
</protein>
<dbReference type="InterPro" id="IPR029069">
    <property type="entry name" value="HotDog_dom_sf"/>
</dbReference>
<dbReference type="Proteomes" id="UP000326302">
    <property type="component" value="Unassembled WGS sequence"/>
</dbReference>
<dbReference type="EMBL" id="QMDY01000001">
    <property type="protein sequence ID" value="KAB7520185.1"/>
    <property type="molecule type" value="Genomic_DNA"/>
</dbReference>
<comment type="similarity">
    <text evidence="1">Belongs to the 4-hydroxybenzoyl-CoA thioesterase family.</text>
</comment>
<evidence type="ECO:0000313" key="7">
    <source>
        <dbReference type="Proteomes" id="UP000326302"/>
    </source>
</evidence>
<dbReference type="EC" id="3.1.2.-" evidence="3"/>
<gene>
    <name evidence="3" type="ORF">DM867_02885</name>
    <name evidence="4" type="ORF">DMP03_04760</name>
    <name evidence="5" type="ORF">DP108_02755</name>
</gene>
<accession>A0A5N5URT6</accession>
<evidence type="ECO:0000313" key="8">
    <source>
        <dbReference type="Proteomes" id="UP000326865"/>
    </source>
</evidence>
<accession>A0A5N5UD80</accession>
<dbReference type="PIRSF" id="PIRSF003230">
    <property type="entry name" value="YbgC"/>
    <property type="match status" value="1"/>
</dbReference>
<dbReference type="SUPFAM" id="SSF54637">
    <property type="entry name" value="Thioesterase/thiol ester dehydrase-isomerase"/>
    <property type="match status" value="1"/>
</dbReference>
<evidence type="ECO:0000313" key="3">
    <source>
        <dbReference type="EMBL" id="KAB7516102.1"/>
    </source>
</evidence>
<dbReference type="RefSeq" id="WP_152119571.1">
    <property type="nucleotide sequence ID" value="NZ_QJOW01000002.1"/>
</dbReference>
<accession>A0A5N5UF51</accession>
<evidence type="ECO:0000313" key="4">
    <source>
        <dbReference type="EMBL" id="KAB7516684.1"/>
    </source>
</evidence>
<dbReference type="PANTHER" id="PTHR31793">
    <property type="entry name" value="4-HYDROXYBENZOYL-COA THIOESTERASE FAMILY MEMBER"/>
    <property type="match status" value="1"/>
</dbReference>
<dbReference type="OrthoDB" id="42004at2157"/>
<dbReference type="AlphaFoldDB" id="A0A5N5UF51"/>
<keyword evidence="2 3" id="KW-0378">Hydrolase</keyword>